<sequence>MSMGQIHRYGDRRMPIPGVLGGVAAALAAVTAGLAGRIDGAVANGVAVVCGGAWMVLYVRVSAPINRQLTSAARAGAPSETLAACRRGAGTSPGDLVDVGHGRVSGVEPHPVETTAVRDFLREGLGSTRIGVVGHDPALRQLLPGRSESVRMGAGHDRVTVLGGDALRTGQTDTAGASGDQHSLTRESRHHCSCPSWIASATISDGRS</sequence>
<keyword evidence="3" id="KW-1185">Reference proteome</keyword>
<name>A0A839E195_9PSEU</name>
<proteinExistence type="predicted"/>
<accession>A0A839E195</accession>
<evidence type="ECO:0000313" key="2">
    <source>
        <dbReference type="EMBL" id="MBA8824738.1"/>
    </source>
</evidence>
<dbReference type="AlphaFoldDB" id="A0A839E195"/>
<feature type="transmembrane region" description="Helical" evidence="1">
    <location>
        <begin position="41"/>
        <end position="59"/>
    </location>
</feature>
<feature type="transmembrane region" description="Helical" evidence="1">
    <location>
        <begin position="16"/>
        <end position="35"/>
    </location>
</feature>
<dbReference type="Proteomes" id="UP000569329">
    <property type="component" value="Unassembled WGS sequence"/>
</dbReference>
<evidence type="ECO:0000256" key="1">
    <source>
        <dbReference type="SAM" id="Phobius"/>
    </source>
</evidence>
<keyword evidence="1" id="KW-0472">Membrane</keyword>
<comment type="caution">
    <text evidence="2">The sequence shown here is derived from an EMBL/GenBank/DDBJ whole genome shotgun (WGS) entry which is preliminary data.</text>
</comment>
<dbReference type="EMBL" id="JACGWZ010000002">
    <property type="protein sequence ID" value="MBA8824738.1"/>
    <property type="molecule type" value="Genomic_DNA"/>
</dbReference>
<protein>
    <submittedName>
        <fullName evidence="2">Uncharacterized protein</fullName>
    </submittedName>
</protein>
<reference evidence="2 3" key="1">
    <citation type="submission" date="2020-07" db="EMBL/GenBank/DDBJ databases">
        <title>Sequencing the genomes of 1000 actinobacteria strains.</title>
        <authorList>
            <person name="Klenk H.-P."/>
        </authorList>
    </citation>
    <scope>NUCLEOTIDE SEQUENCE [LARGE SCALE GENOMIC DNA]</scope>
    <source>
        <strain evidence="2 3">DSM 45975</strain>
    </source>
</reference>
<keyword evidence="1" id="KW-0812">Transmembrane</keyword>
<gene>
    <name evidence="2" type="ORF">FHX42_002085</name>
</gene>
<organism evidence="2 3">
    <name type="scientific">Halosaccharopolyspora lacisalsi</name>
    <dbReference type="NCBI Taxonomy" id="1000566"/>
    <lineage>
        <taxon>Bacteria</taxon>
        <taxon>Bacillati</taxon>
        <taxon>Actinomycetota</taxon>
        <taxon>Actinomycetes</taxon>
        <taxon>Pseudonocardiales</taxon>
        <taxon>Pseudonocardiaceae</taxon>
        <taxon>Halosaccharopolyspora</taxon>
    </lineage>
</organism>
<keyword evidence="1" id="KW-1133">Transmembrane helix</keyword>
<evidence type="ECO:0000313" key="3">
    <source>
        <dbReference type="Proteomes" id="UP000569329"/>
    </source>
</evidence>